<comment type="caution">
    <text evidence="1">The sequence shown here is derived from an EMBL/GenBank/DDBJ whole genome shotgun (WGS) entry which is preliminary data.</text>
</comment>
<organism evidence="1 2">
    <name type="scientific">Hyalomma asiaticum</name>
    <name type="common">Tick</name>
    <dbReference type="NCBI Taxonomy" id="266040"/>
    <lineage>
        <taxon>Eukaryota</taxon>
        <taxon>Metazoa</taxon>
        <taxon>Ecdysozoa</taxon>
        <taxon>Arthropoda</taxon>
        <taxon>Chelicerata</taxon>
        <taxon>Arachnida</taxon>
        <taxon>Acari</taxon>
        <taxon>Parasitiformes</taxon>
        <taxon>Ixodida</taxon>
        <taxon>Ixodoidea</taxon>
        <taxon>Ixodidae</taxon>
        <taxon>Hyalomminae</taxon>
        <taxon>Hyalomma</taxon>
    </lineage>
</organism>
<evidence type="ECO:0000313" key="2">
    <source>
        <dbReference type="Proteomes" id="UP000821845"/>
    </source>
</evidence>
<accession>A0ACB7SFW9</accession>
<dbReference type="EMBL" id="CM023485">
    <property type="protein sequence ID" value="KAH6931599.1"/>
    <property type="molecule type" value="Genomic_DNA"/>
</dbReference>
<proteinExistence type="predicted"/>
<sequence>MMSLSGRLALVTGGANGIGEAVCHALADEGATVIVADKQLEAARSVAASLPGSAAHHAEYVDVGDSSSVEQLFTNIRSTSALPLSIAVNCAGILGRALLIDATDEHFDEIMKVNLRGTFLVTKAASHEMIRTGKALPEGGAAIVNISSMAAKSGWFGYGAYAASKAAVVSLTKSAAQELAAHGIRCNAVLPGWTETAMTAPLPEDMKAKFLEMIPLRRPGQPKEVAEAVKFLCSPSTSSYVTGVALEVSGGCNM</sequence>
<protein>
    <submittedName>
        <fullName evidence="1">Uncharacterized protein</fullName>
    </submittedName>
</protein>
<name>A0ACB7SFW9_HYAAI</name>
<reference evidence="1" key="1">
    <citation type="submission" date="2020-05" db="EMBL/GenBank/DDBJ databases">
        <title>Large-scale comparative analyses of tick genomes elucidate their genetic diversity and vector capacities.</title>
        <authorList>
            <person name="Jia N."/>
            <person name="Wang J."/>
            <person name="Shi W."/>
            <person name="Du L."/>
            <person name="Sun Y."/>
            <person name="Zhan W."/>
            <person name="Jiang J."/>
            <person name="Wang Q."/>
            <person name="Zhang B."/>
            <person name="Ji P."/>
            <person name="Sakyi L.B."/>
            <person name="Cui X."/>
            <person name="Yuan T."/>
            <person name="Jiang B."/>
            <person name="Yang W."/>
            <person name="Lam T.T.-Y."/>
            <person name="Chang Q."/>
            <person name="Ding S."/>
            <person name="Wang X."/>
            <person name="Zhu J."/>
            <person name="Ruan X."/>
            <person name="Zhao L."/>
            <person name="Wei J."/>
            <person name="Que T."/>
            <person name="Du C."/>
            <person name="Cheng J."/>
            <person name="Dai P."/>
            <person name="Han X."/>
            <person name="Huang E."/>
            <person name="Gao Y."/>
            <person name="Liu J."/>
            <person name="Shao H."/>
            <person name="Ye R."/>
            <person name="Li L."/>
            <person name="Wei W."/>
            <person name="Wang X."/>
            <person name="Wang C."/>
            <person name="Yang T."/>
            <person name="Huo Q."/>
            <person name="Li W."/>
            <person name="Guo W."/>
            <person name="Chen H."/>
            <person name="Zhou L."/>
            <person name="Ni X."/>
            <person name="Tian J."/>
            <person name="Zhou Y."/>
            <person name="Sheng Y."/>
            <person name="Liu T."/>
            <person name="Pan Y."/>
            <person name="Xia L."/>
            <person name="Li J."/>
            <person name="Zhao F."/>
            <person name="Cao W."/>
        </authorList>
    </citation>
    <scope>NUCLEOTIDE SEQUENCE</scope>
    <source>
        <strain evidence="1">Hyas-2018</strain>
    </source>
</reference>
<gene>
    <name evidence="1" type="ORF">HPB50_025667</name>
</gene>
<evidence type="ECO:0000313" key="1">
    <source>
        <dbReference type="EMBL" id="KAH6931599.1"/>
    </source>
</evidence>
<keyword evidence="2" id="KW-1185">Reference proteome</keyword>
<dbReference type="Proteomes" id="UP000821845">
    <property type="component" value="Chromosome 5"/>
</dbReference>